<keyword evidence="2" id="KW-1185">Reference proteome</keyword>
<protein>
    <submittedName>
        <fullName evidence="1">Nickel uptake transporter family protein</fullName>
    </submittedName>
</protein>
<dbReference type="AlphaFoldDB" id="A0A1U7H9E9"/>
<dbReference type="RefSeq" id="WP_073601191.1">
    <property type="nucleotide sequence ID" value="NZ_MRCB01000033.1"/>
</dbReference>
<dbReference type="Pfam" id="PF10670">
    <property type="entry name" value="DUF4198"/>
    <property type="match status" value="1"/>
</dbReference>
<dbReference type="Proteomes" id="UP000186868">
    <property type="component" value="Unassembled WGS sequence"/>
</dbReference>
<dbReference type="STRING" id="1921803.NIES593_19585"/>
<evidence type="ECO:0000313" key="1">
    <source>
        <dbReference type="EMBL" id="OKH20203.1"/>
    </source>
</evidence>
<gene>
    <name evidence="1" type="ORF">NIES593_19585</name>
</gene>
<proteinExistence type="predicted"/>
<dbReference type="EMBL" id="MRCB01000033">
    <property type="protein sequence ID" value="OKH20203.1"/>
    <property type="molecule type" value="Genomic_DNA"/>
</dbReference>
<name>A0A1U7H9E9_9CYAN</name>
<dbReference type="InterPro" id="IPR019613">
    <property type="entry name" value="DUF4198"/>
</dbReference>
<sequence length="261" mass="28497">MIAKALKKIGFAVACLPILIGQPVLAHVIWFDYNDGNYELVFGHPEEGTEPLTPSKFRKATAYDLSREIVPSNTSVEGDRLFVVPKGEVAALTATYDNGFWIEYPDGSYENLSPEQAEAINYENVTNYLKFTKALYSWSDELATPFSLPLEIMPLTNPFTVRVGESLPIRVLYQGNAIANPTVEYLGQELTIDTNGIALVPIGEGGLQVIEASYDNPTANNPGISYATTLTAQTISVPEPSFLLAFGVIGLTTLALKRDRS</sequence>
<comment type="caution">
    <text evidence="1">The sequence shown here is derived from an EMBL/GenBank/DDBJ whole genome shotgun (WGS) entry which is preliminary data.</text>
</comment>
<evidence type="ECO:0000313" key="2">
    <source>
        <dbReference type="Proteomes" id="UP000186868"/>
    </source>
</evidence>
<dbReference type="OrthoDB" id="5368503at2"/>
<accession>A0A1U7H9E9</accession>
<organism evidence="1 2">
    <name type="scientific">Hydrococcus rivularis NIES-593</name>
    <dbReference type="NCBI Taxonomy" id="1921803"/>
    <lineage>
        <taxon>Bacteria</taxon>
        <taxon>Bacillati</taxon>
        <taxon>Cyanobacteriota</taxon>
        <taxon>Cyanophyceae</taxon>
        <taxon>Pleurocapsales</taxon>
        <taxon>Hydrococcaceae</taxon>
        <taxon>Hydrococcus</taxon>
    </lineage>
</organism>
<reference evidence="1 2" key="1">
    <citation type="submission" date="2016-11" db="EMBL/GenBank/DDBJ databases">
        <title>Draft Genome Sequences of Nine Cyanobacterial Strains from Diverse Habitats.</title>
        <authorList>
            <person name="Zhu T."/>
            <person name="Hou S."/>
            <person name="Lu X."/>
            <person name="Hess W.R."/>
        </authorList>
    </citation>
    <scope>NUCLEOTIDE SEQUENCE [LARGE SCALE GENOMIC DNA]</scope>
    <source>
        <strain evidence="1 2">NIES-593</strain>
    </source>
</reference>